<organism evidence="2 3">
    <name type="scientific">Geobacillus proteiniphilus</name>
    <dbReference type="NCBI Taxonomy" id="860353"/>
    <lineage>
        <taxon>Bacteria</taxon>
        <taxon>Bacillati</taxon>
        <taxon>Bacillota</taxon>
        <taxon>Bacilli</taxon>
        <taxon>Bacillales</taxon>
        <taxon>Anoxybacillaceae</taxon>
        <taxon>Geobacillus</taxon>
    </lineage>
</organism>
<dbReference type="EMBL" id="MQMG01000019">
    <property type="protein sequence ID" value="OKO94034.1"/>
    <property type="molecule type" value="Genomic_DNA"/>
</dbReference>
<reference evidence="2 3" key="1">
    <citation type="submission" date="2016-11" db="EMBL/GenBank/DDBJ databases">
        <authorList>
            <person name="Kadnikov V."/>
            <person name="Nazina T."/>
        </authorList>
    </citation>
    <scope>NUCLEOTIDE SEQUENCE [LARGE SCALE GENOMIC DNA]</scope>
    <source>
        <strain evidence="2 3">1017</strain>
    </source>
</reference>
<reference evidence="3" key="2">
    <citation type="submission" date="2017-01" db="EMBL/GenBank/DDBJ databases">
        <title>Genome sequencing and annotation of Geobacillus sp. 1017, a Hydrocarbon-Oxidizing Thermophilic Bacterium Isolated from a Heavy Oil Reservoir (China).</title>
        <authorList>
            <person name="Kadnikov V.V."/>
            <person name="Mardanov A.V."/>
            <person name="Poltaraus A.B."/>
            <person name="Sokolova D.S."/>
            <person name="Semenova E.M."/>
            <person name="Ravin N.V."/>
            <person name="Tourova T.P."/>
            <person name="Nazina T.N."/>
        </authorList>
    </citation>
    <scope>NUCLEOTIDE SEQUENCE [LARGE SCALE GENOMIC DNA]</scope>
    <source>
        <strain evidence="3">1017</strain>
    </source>
</reference>
<evidence type="ECO:0000256" key="1">
    <source>
        <dbReference type="SAM" id="MobiDB-lite"/>
    </source>
</evidence>
<evidence type="ECO:0000313" key="2">
    <source>
        <dbReference type="EMBL" id="OKO94034.1"/>
    </source>
</evidence>
<protein>
    <submittedName>
        <fullName evidence="2">Uncharacterized protein</fullName>
    </submittedName>
</protein>
<sequence>MAGSAQNNTIRSRKTKKGKTISHSNSRFLPNLLIVIIAVF</sequence>
<feature type="region of interest" description="Disordered" evidence="1">
    <location>
        <begin position="1"/>
        <end position="22"/>
    </location>
</feature>
<gene>
    <name evidence="2" type="ORF">BRO54_1795</name>
</gene>
<comment type="caution">
    <text evidence="2">The sequence shown here is derived from an EMBL/GenBank/DDBJ whole genome shotgun (WGS) entry which is preliminary data.</text>
</comment>
<dbReference type="Proteomes" id="UP000186030">
    <property type="component" value="Unassembled WGS sequence"/>
</dbReference>
<accession>A0A1Q5T1C1</accession>
<name>A0A1Q5T1C1_9BACL</name>
<evidence type="ECO:0000313" key="3">
    <source>
        <dbReference type="Proteomes" id="UP000186030"/>
    </source>
</evidence>
<proteinExistence type="predicted"/>
<dbReference type="AlphaFoldDB" id="A0A1Q5T1C1"/>
<feature type="compositionally biased region" description="Basic residues" evidence="1">
    <location>
        <begin position="11"/>
        <end position="20"/>
    </location>
</feature>
<feature type="compositionally biased region" description="Polar residues" evidence="1">
    <location>
        <begin position="1"/>
        <end position="10"/>
    </location>
</feature>